<sequence>MSSWSQGDESQGDKSQGDESQGDKSQDQDPQLQEVDGEDMDPDASEESLGQPLAQSENVMQTEDLGQRQRQKSPSTESSTTARTTSFSPQADGDDLIEFPAEEADRPEIAPDRMQSIATSTTTRRPTTTTRKPTTTTTTRRPTTTTTTRRPTTTSTRRPTTTTRRTTTTTRRPTTTTTTSTTTTRVPVTPDRTTALTGGSQGSVLQCYRPAAGAPPGQGRQVPTAAISLRRGLTGFTNVGDVDVLSTGSSPSIVAPSPDLASCSSDGDCAGWETGRWRRERRVAADGFPLAVDEQVRVRVATVRPGELLVGLCTEDGAPDAGCAVVAAVGTDAPGRAAGLRFETRITDTSDIADPGARVVVQAAAAGPGGSTPLPSGRKYTVVLHRRTEDKLDVWLDGRPAVKASVDLRPGMSFLRAVSPAGKVAFVQGQEVDGYHMEVGERVTVRLDVKRDGLLDLGLCGDRACSVVRVTGAAGGAFGFSTRITSSNSVTEERGQALQQPAGPDAFPLGGSLAFVVARRSEWAMDVFLEADPEHKATVPLEPDRLRLKVDSDAGLTSFVRGVAADGFLMQPGKRVIVEVGVESPAGVLDVGLCSLAACATVRVRGADERGRLGYTTRTTATNSVSDEDAPQAEGNDIKGFEALRGRSLRLVVQHVPGAAARPARLRVRRGGDADQDADQEEAVVDLGPGLDDRPRLKVASSVGPAALVQVLTEGRELAVGEMATVVLTVNKETGWLWLGLCSEDACSALGVIGAGEDNRFSFTSRITTSNSVIGEGPVWQSSTRGPRSFTVGQRLRFVVHRRTPGLMDVWLEPASSRKTTIPLESDRTVLKVATDAGSVAYEDGAAAGYQLSVSEQVRVEVPFHLHSLILHALLPPTGAAAGYQLSVSEQVRVEVPFHLHSLILHALLPPTGAAAGYQLSVSEQVRVEVRPGRPQGWVFVGLCGASTCSVLGVGGAAGGRLSTATRVSAAGSVLAAGPILD</sequence>
<feature type="compositionally biased region" description="Acidic residues" evidence="1">
    <location>
        <begin position="92"/>
        <end position="102"/>
    </location>
</feature>
<name>A0AAE1LJP9_9NEOP</name>
<dbReference type="Proteomes" id="UP001219518">
    <property type="component" value="Unassembled WGS sequence"/>
</dbReference>
<dbReference type="AlphaFoldDB" id="A0AAE1LJP9"/>
<feature type="compositionally biased region" description="Low complexity" evidence="1">
    <location>
        <begin position="119"/>
        <end position="194"/>
    </location>
</feature>
<evidence type="ECO:0000256" key="1">
    <source>
        <dbReference type="SAM" id="MobiDB-lite"/>
    </source>
</evidence>
<accession>A0AAE1LJP9</accession>
<feature type="compositionally biased region" description="Low complexity" evidence="1">
    <location>
        <begin position="73"/>
        <end position="88"/>
    </location>
</feature>
<feature type="compositionally biased region" description="Basic and acidic residues" evidence="1">
    <location>
        <begin position="11"/>
        <end position="27"/>
    </location>
</feature>
<proteinExistence type="predicted"/>
<evidence type="ECO:0000313" key="2">
    <source>
        <dbReference type="EMBL" id="KAK3921995.1"/>
    </source>
</evidence>
<evidence type="ECO:0000313" key="3">
    <source>
        <dbReference type="Proteomes" id="UP001219518"/>
    </source>
</evidence>
<feature type="region of interest" description="Disordered" evidence="1">
    <location>
        <begin position="1"/>
        <end position="200"/>
    </location>
</feature>
<reference evidence="2" key="2">
    <citation type="journal article" date="2023" name="BMC Genomics">
        <title>Pest status, molecular evolution, and epigenetic factors derived from the genome assembly of Frankliniella fusca, a thysanopteran phytovirus vector.</title>
        <authorList>
            <person name="Catto M.A."/>
            <person name="Labadie P.E."/>
            <person name="Jacobson A.L."/>
            <person name="Kennedy G.G."/>
            <person name="Srinivasan R."/>
            <person name="Hunt B.G."/>
        </authorList>
    </citation>
    <scope>NUCLEOTIDE SEQUENCE</scope>
    <source>
        <strain evidence="2">PL_HMW_Pooled</strain>
    </source>
</reference>
<gene>
    <name evidence="2" type="ORF">KUF71_011171</name>
</gene>
<protein>
    <submittedName>
        <fullName evidence="2">Xin actin-binding repeat-containing protein 2</fullName>
    </submittedName>
</protein>
<feature type="non-terminal residue" evidence="2">
    <location>
        <position position="982"/>
    </location>
</feature>
<keyword evidence="3" id="KW-1185">Reference proteome</keyword>
<comment type="caution">
    <text evidence="2">The sequence shown here is derived from an EMBL/GenBank/DDBJ whole genome shotgun (WGS) entry which is preliminary data.</text>
</comment>
<feature type="compositionally biased region" description="Acidic residues" evidence="1">
    <location>
        <begin position="35"/>
        <end position="46"/>
    </location>
</feature>
<organism evidence="2 3">
    <name type="scientific">Frankliniella fusca</name>
    <dbReference type="NCBI Taxonomy" id="407009"/>
    <lineage>
        <taxon>Eukaryota</taxon>
        <taxon>Metazoa</taxon>
        <taxon>Ecdysozoa</taxon>
        <taxon>Arthropoda</taxon>
        <taxon>Hexapoda</taxon>
        <taxon>Insecta</taxon>
        <taxon>Pterygota</taxon>
        <taxon>Neoptera</taxon>
        <taxon>Paraneoptera</taxon>
        <taxon>Thysanoptera</taxon>
        <taxon>Terebrantia</taxon>
        <taxon>Thripoidea</taxon>
        <taxon>Thripidae</taxon>
        <taxon>Frankliniella</taxon>
    </lineage>
</organism>
<dbReference type="EMBL" id="JAHWGI010001057">
    <property type="protein sequence ID" value="KAK3921995.1"/>
    <property type="molecule type" value="Genomic_DNA"/>
</dbReference>
<reference evidence="2" key="1">
    <citation type="submission" date="2021-07" db="EMBL/GenBank/DDBJ databases">
        <authorList>
            <person name="Catto M.A."/>
            <person name="Jacobson A."/>
            <person name="Kennedy G."/>
            <person name="Labadie P."/>
            <person name="Hunt B.G."/>
            <person name="Srinivasan R."/>
        </authorList>
    </citation>
    <scope>NUCLEOTIDE SEQUENCE</scope>
    <source>
        <strain evidence="2">PL_HMW_Pooled</strain>
        <tissue evidence="2">Head</tissue>
    </source>
</reference>